<keyword evidence="9 14" id="KW-0949">S-adenosyl-L-methionine</keyword>
<keyword evidence="5" id="KW-0963">Cytoplasm</keyword>
<keyword evidence="8 14" id="KW-0808">Transferase</keyword>
<evidence type="ECO:0000259" key="16">
    <source>
        <dbReference type="PROSITE" id="PS51686"/>
    </source>
</evidence>
<comment type="function">
    <text evidence="1">Specifically methylates the cytosine at position 967 (m5C967) of 16S rRNA.</text>
</comment>
<dbReference type="Gene3D" id="3.30.70.1170">
    <property type="entry name" value="Sun protein, domain 3"/>
    <property type="match status" value="1"/>
</dbReference>
<feature type="binding site" evidence="14">
    <location>
        <position position="348"/>
    </location>
    <ligand>
        <name>S-adenosyl-L-methionine</name>
        <dbReference type="ChEBI" id="CHEBI:59789"/>
    </ligand>
</feature>
<dbReference type="EMBL" id="CP133720">
    <property type="protein sequence ID" value="WMW80684.1"/>
    <property type="molecule type" value="Genomic_DNA"/>
</dbReference>
<dbReference type="Gene3D" id="1.10.287.730">
    <property type="entry name" value="Helix hairpin bin"/>
    <property type="match status" value="1"/>
</dbReference>
<dbReference type="PANTHER" id="PTHR22807">
    <property type="entry name" value="NOP2 YEAST -RELATED NOL1/NOP2/FMU SUN DOMAIN-CONTAINING"/>
    <property type="match status" value="1"/>
</dbReference>
<feature type="domain" description="SAM-dependent MTase RsmB/NOP-type" evidence="16">
    <location>
        <begin position="238"/>
        <end position="495"/>
    </location>
</feature>
<dbReference type="Gene3D" id="1.10.940.10">
    <property type="entry name" value="NusB-like"/>
    <property type="match status" value="1"/>
</dbReference>
<dbReference type="RefSeq" id="WP_309482175.1">
    <property type="nucleotide sequence ID" value="NZ_CP133720.1"/>
</dbReference>
<dbReference type="InterPro" id="IPR006027">
    <property type="entry name" value="NusB_RsmB_TIM44"/>
</dbReference>
<dbReference type="NCBIfam" id="NF008149">
    <property type="entry name" value="PRK10901.1"/>
    <property type="match status" value="1"/>
</dbReference>
<dbReference type="NCBIfam" id="TIGR00563">
    <property type="entry name" value="rsmB"/>
    <property type="match status" value="1"/>
</dbReference>
<accession>A0ABY9RHH4</accession>
<comment type="catalytic activity">
    <reaction evidence="13">
        <text>cytidine(967) in 16S rRNA + S-adenosyl-L-methionine = 5-methylcytidine(967) in 16S rRNA + S-adenosyl-L-homocysteine + H(+)</text>
        <dbReference type="Rhea" id="RHEA:42748"/>
        <dbReference type="Rhea" id="RHEA-COMP:10219"/>
        <dbReference type="Rhea" id="RHEA-COMP:10220"/>
        <dbReference type="ChEBI" id="CHEBI:15378"/>
        <dbReference type="ChEBI" id="CHEBI:57856"/>
        <dbReference type="ChEBI" id="CHEBI:59789"/>
        <dbReference type="ChEBI" id="CHEBI:74483"/>
        <dbReference type="ChEBI" id="CHEBI:82748"/>
        <dbReference type="EC" id="2.1.1.176"/>
    </reaction>
</comment>
<feature type="binding site" evidence="14">
    <location>
        <position position="392"/>
    </location>
    <ligand>
        <name>S-adenosyl-L-methionine</name>
        <dbReference type="ChEBI" id="CHEBI:59789"/>
    </ligand>
</feature>
<reference evidence="17" key="1">
    <citation type="submission" date="2023-09" db="EMBL/GenBank/DDBJ databases">
        <title>Undibacterium sp. 20NA77.5 isolated from freshwater.</title>
        <authorList>
            <person name="Le V."/>
            <person name="Ko S.-R."/>
            <person name="Ahn C.-Y."/>
            <person name="Oh H.-M."/>
        </authorList>
    </citation>
    <scope>NUCLEOTIDE SEQUENCE</scope>
    <source>
        <strain evidence="17">20NA77.5</strain>
    </source>
</reference>
<feature type="active site" description="Nucleophile" evidence="14">
    <location>
        <position position="445"/>
    </location>
</feature>
<feature type="region of interest" description="Disordered" evidence="15">
    <location>
        <begin position="1"/>
        <end position="56"/>
    </location>
</feature>
<evidence type="ECO:0000256" key="6">
    <source>
        <dbReference type="ARBA" id="ARBA00022552"/>
    </source>
</evidence>
<dbReference type="InterPro" id="IPR023267">
    <property type="entry name" value="RCMT"/>
</dbReference>
<dbReference type="SUPFAM" id="SSF48013">
    <property type="entry name" value="NusB-like"/>
    <property type="match status" value="1"/>
</dbReference>
<dbReference type="PROSITE" id="PS01153">
    <property type="entry name" value="NOL1_NOP2_SUN"/>
    <property type="match status" value="1"/>
</dbReference>
<organism evidence="17 18">
    <name type="scientific">Undibacterium cyanobacteriorum</name>
    <dbReference type="NCBI Taxonomy" id="3073561"/>
    <lineage>
        <taxon>Bacteria</taxon>
        <taxon>Pseudomonadati</taxon>
        <taxon>Pseudomonadota</taxon>
        <taxon>Betaproteobacteria</taxon>
        <taxon>Burkholderiales</taxon>
        <taxon>Oxalobacteraceae</taxon>
        <taxon>Undibacterium</taxon>
    </lineage>
</organism>
<keyword evidence="7 14" id="KW-0489">Methyltransferase</keyword>
<evidence type="ECO:0000256" key="4">
    <source>
        <dbReference type="ARBA" id="ARBA00012140"/>
    </source>
</evidence>
<dbReference type="GO" id="GO:0008168">
    <property type="term" value="F:methyltransferase activity"/>
    <property type="evidence" value="ECO:0007669"/>
    <property type="project" value="UniProtKB-KW"/>
</dbReference>
<evidence type="ECO:0000256" key="5">
    <source>
        <dbReference type="ARBA" id="ARBA00022490"/>
    </source>
</evidence>
<sequence>MTESTRKTLTRPIISKPAKLAKSASTKKPHRASQTVNENRKPRQTPYDIKPDTRVSISPDQPELLALKADSLALSLSAAAQAVSYVLDGTALPQALSRVFAQEEYTPQMRGAIQDISYRTMRQVGRVDALITLMTNKPVEPPLLYSLLCCALSLLVVEADETPPYSEFVVVDQAVNAASSNSHMVFAKGMVNAVLRRFLREKESLIPTVLKQPAAMWNYPQWWVDQTKAAYPDTWQAILKSGNLPPPMTLRVNRRISNIEYYLKTLKEHGIEAKQIGPSAIQLKRPLPVTQIPGFEQGVVSVQDAAAQLAAPLLDLQDGMRVLDACAAPGGKTGHILELAQVELLAIETDAKRIERIHENLARLQLFAEIKQGDASRMNWWDGKAFDRILADVPCTASGVVRRHPDIRWLRRKSDAAQLAVTSTRILDNLWKMLKPGGKLLLVTCSIWPIESEKQAQSFAERHGARRFPAPGQLLPTSDPDNEHDGLFYALFQKPEE</sequence>
<feature type="binding site" evidence="14">
    <location>
        <position position="374"/>
    </location>
    <ligand>
        <name>S-adenosyl-L-methionine</name>
        <dbReference type="ChEBI" id="CHEBI:59789"/>
    </ligand>
</feature>
<evidence type="ECO:0000256" key="8">
    <source>
        <dbReference type="ARBA" id="ARBA00022679"/>
    </source>
</evidence>
<evidence type="ECO:0000256" key="2">
    <source>
        <dbReference type="ARBA" id="ARBA00004496"/>
    </source>
</evidence>
<evidence type="ECO:0000256" key="12">
    <source>
        <dbReference type="ARBA" id="ARBA00031088"/>
    </source>
</evidence>
<dbReference type="InterPro" id="IPR029063">
    <property type="entry name" value="SAM-dependent_MTases_sf"/>
</dbReference>
<evidence type="ECO:0000313" key="17">
    <source>
        <dbReference type="EMBL" id="WMW80684.1"/>
    </source>
</evidence>
<dbReference type="CDD" id="cd02440">
    <property type="entry name" value="AdoMet_MTases"/>
    <property type="match status" value="1"/>
</dbReference>
<evidence type="ECO:0000256" key="9">
    <source>
        <dbReference type="ARBA" id="ARBA00022691"/>
    </source>
</evidence>
<dbReference type="InterPro" id="IPR054728">
    <property type="entry name" value="RsmB-like_ferredoxin"/>
</dbReference>
<evidence type="ECO:0000256" key="11">
    <source>
        <dbReference type="ARBA" id="ARBA00030399"/>
    </source>
</evidence>
<dbReference type="PROSITE" id="PS51686">
    <property type="entry name" value="SAM_MT_RSMB_NOP"/>
    <property type="match status" value="1"/>
</dbReference>
<name>A0ABY9RHH4_9BURK</name>
<dbReference type="Proteomes" id="UP001181355">
    <property type="component" value="Chromosome"/>
</dbReference>
<evidence type="ECO:0000256" key="10">
    <source>
        <dbReference type="ARBA" id="ARBA00022884"/>
    </source>
</evidence>
<dbReference type="InterPro" id="IPR018314">
    <property type="entry name" value="RsmB/NOL1/NOP2-like_CS"/>
</dbReference>
<dbReference type="EC" id="2.1.1.176" evidence="4"/>
<dbReference type="InterPro" id="IPR001678">
    <property type="entry name" value="MeTrfase_RsmB-F_NOP2_dom"/>
</dbReference>
<dbReference type="InterPro" id="IPR035926">
    <property type="entry name" value="NusB-like_sf"/>
</dbReference>
<evidence type="ECO:0000256" key="15">
    <source>
        <dbReference type="SAM" id="MobiDB-lite"/>
    </source>
</evidence>
<comment type="similarity">
    <text evidence="3 14">Belongs to the class I-like SAM-binding methyltransferase superfamily. RsmB/NOP family.</text>
</comment>
<evidence type="ECO:0000256" key="3">
    <source>
        <dbReference type="ARBA" id="ARBA00007494"/>
    </source>
</evidence>
<keyword evidence="6" id="KW-0698">rRNA processing</keyword>
<dbReference type="InterPro" id="IPR049560">
    <property type="entry name" value="MeTrfase_RsmB-F_NOP2_cat"/>
</dbReference>
<dbReference type="GO" id="GO:0032259">
    <property type="term" value="P:methylation"/>
    <property type="evidence" value="ECO:0007669"/>
    <property type="project" value="UniProtKB-KW"/>
</dbReference>
<proteinExistence type="inferred from homology"/>
<keyword evidence="10 14" id="KW-0694">RNA-binding</keyword>
<comment type="subcellular location">
    <subcellularLocation>
        <location evidence="2">Cytoplasm</location>
    </subcellularLocation>
</comment>
<dbReference type="Pfam" id="PF01029">
    <property type="entry name" value="NusB"/>
    <property type="match status" value="1"/>
</dbReference>
<protein>
    <recommendedName>
        <fullName evidence="4">16S rRNA (cytosine(967)-C(5))-methyltransferase</fullName>
        <ecNumber evidence="4">2.1.1.176</ecNumber>
    </recommendedName>
    <alternativeName>
        <fullName evidence="11">16S rRNA m5C967 methyltransferase</fullName>
    </alternativeName>
    <alternativeName>
        <fullName evidence="12">rRNA (cytosine-C(5)-)-methyltransferase RsmB</fullName>
    </alternativeName>
</protein>
<dbReference type="PRINTS" id="PR02008">
    <property type="entry name" value="RCMTFAMILY"/>
</dbReference>
<evidence type="ECO:0000256" key="1">
    <source>
        <dbReference type="ARBA" id="ARBA00002724"/>
    </source>
</evidence>
<evidence type="ECO:0000256" key="7">
    <source>
        <dbReference type="ARBA" id="ARBA00022603"/>
    </source>
</evidence>
<dbReference type="InterPro" id="IPR004573">
    <property type="entry name" value="rRNA_ssu_MeTfrase_B"/>
</dbReference>
<dbReference type="Pfam" id="PF01189">
    <property type="entry name" value="Methyltr_RsmB-F"/>
    <property type="match status" value="1"/>
</dbReference>
<feature type="binding site" evidence="14">
    <location>
        <begin position="326"/>
        <end position="332"/>
    </location>
    <ligand>
        <name>S-adenosyl-L-methionine</name>
        <dbReference type="ChEBI" id="CHEBI:59789"/>
    </ligand>
</feature>
<dbReference type="Gene3D" id="3.40.50.150">
    <property type="entry name" value="Vaccinia Virus protein VP39"/>
    <property type="match status" value="1"/>
</dbReference>
<dbReference type="SUPFAM" id="SSF53335">
    <property type="entry name" value="S-adenosyl-L-methionine-dependent methyltransferases"/>
    <property type="match status" value="1"/>
</dbReference>
<evidence type="ECO:0000256" key="13">
    <source>
        <dbReference type="ARBA" id="ARBA00047283"/>
    </source>
</evidence>
<keyword evidence="18" id="KW-1185">Reference proteome</keyword>
<evidence type="ECO:0000313" key="18">
    <source>
        <dbReference type="Proteomes" id="UP001181355"/>
    </source>
</evidence>
<dbReference type="PANTHER" id="PTHR22807:SF61">
    <property type="entry name" value="NOL1_NOP2_SUN FAMILY PROTEIN _ ANTITERMINATION NUSB DOMAIN-CONTAINING PROTEIN"/>
    <property type="match status" value="1"/>
</dbReference>
<evidence type="ECO:0000256" key="14">
    <source>
        <dbReference type="PROSITE-ProRule" id="PRU01023"/>
    </source>
</evidence>
<gene>
    <name evidence="17" type="primary">rsmB</name>
    <name evidence="17" type="ORF">RF679_00030</name>
</gene>
<dbReference type="Pfam" id="PF22458">
    <property type="entry name" value="RsmF-B_ferredox"/>
    <property type="match status" value="1"/>
</dbReference>